<dbReference type="PANTHER" id="PTHR47151:SF2">
    <property type="entry name" value="AMINO ACID BINDING PROTEIN"/>
    <property type="match status" value="1"/>
</dbReference>
<feature type="domain" description="Leucine-binding protein" evidence="4">
    <location>
        <begin position="165"/>
        <end position="504"/>
    </location>
</feature>
<evidence type="ECO:0000313" key="6">
    <source>
        <dbReference type="Proteomes" id="UP000002705"/>
    </source>
</evidence>
<dbReference type="PATRIC" id="fig|482957.22.peg.1170"/>
<feature type="compositionally biased region" description="Basic and acidic residues" evidence="3">
    <location>
        <begin position="98"/>
        <end position="110"/>
    </location>
</feature>
<evidence type="ECO:0000256" key="2">
    <source>
        <dbReference type="ARBA" id="ARBA00022729"/>
    </source>
</evidence>
<dbReference type="CDD" id="cd06342">
    <property type="entry name" value="PBP1_ABC_LIVBP-like"/>
    <property type="match status" value="1"/>
</dbReference>
<protein>
    <submittedName>
        <fullName evidence="5">Amino acid/amide ABC transporter substrate-binding protein, HAAT family</fullName>
    </submittedName>
</protein>
<name>Q39I42_BURL3</name>
<dbReference type="EMBL" id="CP000151">
    <property type="protein sequence ID" value="ABB07874.1"/>
    <property type="molecule type" value="Genomic_DNA"/>
</dbReference>
<feature type="compositionally biased region" description="Basic residues" evidence="3">
    <location>
        <begin position="63"/>
        <end position="74"/>
    </location>
</feature>
<comment type="similarity">
    <text evidence="1">Belongs to the leucine-binding protein family.</text>
</comment>
<gene>
    <name evidence="5" type="ordered locus">Bcep18194_A4277</name>
</gene>
<dbReference type="HOGENOM" id="CLU_027128_6_0_4"/>
<evidence type="ECO:0000259" key="4">
    <source>
        <dbReference type="Pfam" id="PF13458"/>
    </source>
</evidence>
<evidence type="ECO:0000313" key="5">
    <source>
        <dbReference type="EMBL" id="ABB07874.1"/>
    </source>
</evidence>
<dbReference type="InterPro" id="IPR028081">
    <property type="entry name" value="Leu-bd"/>
</dbReference>
<reference evidence="5" key="1">
    <citation type="submission" date="2009-01" db="EMBL/GenBank/DDBJ databases">
        <title>Complete sequence of chromosome 1 of Burkholderia sp. 383.</title>
        <authorList>
            <consortium name="US DOE Joint Genome Institute"/>
            <person name="Copeland A."/>
            <person name="Lucas S."/>
            <person name="Lapidus A."/>
            <person name="Barry K."/>
            <person name="Detter J.C."/>
            <person name="Glavina T."/>
            <person name="Hammon N."/>
            <person name="Israni S."/>
            <person name="Pitluck S."/>
            <person name="Chain P."/>
            <person name="Malfatti S."/>
            <person name="Shin M."/>
            <person name="Vergez L."/>
            <person name="Schmutz J."/>
            <person name="Larimer F."/>
            <person name="Land M."/>
            <person name="Kyrpides N."/>
            <person name="Lykidis A."/>
            <person name="Richardson P."/>
        </authorList>
    </citation>
    <scope>NUCLEOTIDE SEQUENCE</scope>
    <source>
        <strain evidence="5">383</strain>
    </source>
</reference>
<dbReference type="Proteomes" id="UP000002705">
    <property type="component" value="Chromosome 1"/>
</dbReference>
<feature type="region of interest" description="Disordered" evidence="3">
    <location>
        <begin position="1"/>
        <end position="126"/>
    </location>
</feature>
<dbReference type="Gene3D" id="3.40.50.2300">
    <property type="match status" value="2"/>
</dbReference>
<dbReference type="SUPFAM" id="SSF53822">
    <property type="entry name" value="Periplasmic binding protein-like I"/>
    <property type="match status" value="1"/>
</dbReference>
<proteinExistence type="inferred from homology"/>
<dbReference type="KEGG" id="bur:Bcep18194_A4277"/>
<dbReference type="PANTHER" id="PTHR47151">
    <property type="entry name" value="LEU/ILE/VAL-BINDING ABC TRANSPORTER SUBUNIT"/>
    <property type="match status" value="1"/>
</dbReference>
<evidence type="ECO:0000256" key="3">
    <source>
        <dbReference type="SAM" id="MobiDB-lite"/>
    </source>
</evidence>
<evidence type="ECO:0000256" key="1">
    <source>
        <dbReference type="ARBA" id="ARBA00010062"/>
    </source>
</evidence>
<dbReference type="Pfam" id="PF13458">
    <property type="entry name" value="Peripla_BP_6"/>
    <property type="match status" value="1"/>
</dbReference>
<sequence>MPKPHRTPCPTDGVPCAARPRRAAPPPCTSSLSPRSVRDGKLPIPAAAARAEAMRKSAPNARRIAKTRAYRRPIYRGDRGSSSRSLTGDSSEDNDADLPARFREAVEPPARRTRSAHPSACGTYSQVSNKRNNMKFRHSLLSVSIASALALLSQQAAQAADSTDVKVGFAAPLTGVNAGYGKDLQNGVQLALDDAAAQKVQIAGKPAHFNLIVQDDQADPRIGVQAAQALVDQNVSVVVGHFNSGTTIPASVVYDKAGIPVIDPAATNPTLTARGLANMFMVIATDGQNAGNAGKYAVDVTKAKRIAIIDDRTAFGQGEADEFEKAVKAAGGNLVGREFTSNQAVDFRAQITSLKAKNPDLIFFGGLDSLAANFIKQMRQLGLNAQFVGGGGVKDNEFIKIAGPAAEGAMAWEYGRPLDELPQGKDFEQRFKKRFGVDVLSYAQFGYDAAWAAIKAMQAAGSTDPKVYRPALKKIDFEGVTGRISFANDGSLKSGMSTLYQVKSGAWKTITTKGG</sequence>
<keyword evidence="6" id="KW-1185">Reference proteome</keyword>
<dbReference type="AlphaFoldDB" id="Q39I42"/>
<keyword evidence="2" id="KW-0732">Signal</keyword>
<accession>Q39I42</accession>
<dbReference type="InterPro" id="IPR028082">
    <property type="entry name" value="Peripla_BP_I"/>
</dbReference>
<organism evidence="5 6">
    <name type="scientific">Burkholderia lata (strain ATCC 17760 / DSM 23089 / LMG 22485 / NCIMB 9086 / R18194 / 383)</name>
    <dbReference type="NCBI Taxonomy" id="482957"/>
    <lineage>
        <taxon>Bacteria</taxon>
        <taxon>Pseudomonadati</taxon>
        <taxon>Pseudomonadota</taxon>
        <taxon>Betaproteobacteria</taxon>
        <taxon>Burkholderiales</taxon>
        <taxon>Burkholderiaceae</taxon>
        <taxon>Burkholderia</taxon>
        <taxon>Burkholderia cepacia complex</taxon>
    </lineage>
</organism>